<evidence type="ECO:0000259" key="1">
    <source>
        <dbReference type="Pfam" id="PF00646"/>
    </source>
</evidence>
<dbReference type="OrthoDB" id="5279806at2759"/>
<sequence length="108" mass="12527">MMIHDVTDDVLIPVFQRCFLNDIFTLRLISKSLRAVVDTYIRTIAPCVVRQTFPTSSLPLQPPVNGPSFWWLKDLIPRYMTAVALDKDKLRRFPYLNSGFLYGIPHED</sequence>
<evidence type="ECO:0000313" key="2">
    <source>
        <dbReference type="EMBL" id="KAF2189311.1"/>
    </source>
</evidence>
<dbReference type="InterPro" id="IPR001810">
    <property type="entry name" value="F-box_dom"/>
</dbReference>
<feature type="domain" description="F-box" evidence="1">
    <location>
        <begin position="6"/>
        <end position="39"/>
    </location>
</feature>
<evidence type="ECO:0000313" key="3">
    <source>
        <dbReference type="Proteomes" id="UP000800200"/>
    </source>
</evidence>
<proteinExistence type="predicted"/>
<dbReference type="Pfam" id="PF00646">
    <property type="entry name" value="F-box"/>
    <property type="match status" value="1"/>
</dbReference>
<dbReference type="Proteomes" id="UP000800200">
    <property type="component" value="Unassembled WGS sequence"/>
</dbReference>
<organism evidence="2 3">
    <name type="scientific">Zopfia rhizophila CBS 207.26</name>
    <dbReference type="NCBI Taxonomy" id="1314779"/>
    <lineage>
        <taxon>Eukaryota</taxon>
        <taxon>Fungi</taxon>
        <taxon>Dikarya</taxon>
        <taxon>Ascomycota</taxon>
        <taxon>Pezizomycotina</taxon>
        <taxon>Dothideomycetes</taxon>
        <taxon>Dothideomycetes incertae sedis</taxon>
        <taxon>Zopfiaceae</taxon>
        <taxon>Zopfia</taxon>
    </lineage>
</organism>
<keyword evidence="3" id="KW-1185">Reference proteome</keyword>
<reference evidence="2" key="1">
    <citation type="journal article" date="2020" name="Stud. Mycol.">
        <title>101 Dothideomycetes genomes: a test case for predicting lifestyles and emergence of pathogens.</title>
        <authorList>
            <person name="Haridas S."/>
            <person name="Albert R."/>
            <person name="Binder M."/>
            <person name="Bloem J."/>
            <person name="Labutti K."/>
            <person name="Salamov A."/>
            <person name="Andreopoulos B."/>
            <person name="Baker S."/>
            <person name="Barry K."/>
            <person name="Bills G."/>
            <person name="Bluhm B."/>
            <person name="Cannon C."/>
            <person name="Castanera R."/>
            <person name="Culley D."/>
            <person name="Daum C."/>
            <person name="Ezra D."/>
            <person name="Gonzalez J."/>
            <person name="Henrissat B."/>
            <person name="Kuo A."/>
            <person name="Liang C."/>
            <person name="Lipzen A."/>
            <person name="Lutzoni F."/>
            <person name="Magnuson J."/>
            <person name="Mondo S."/>
            <person name="Nolan M."/>
            <person name="Ohm R."/>
            <person name="Pangilinan J."/>
            <person name="Park H.-J."/>
            <person name="Ramirez L."/>
            <person name="Alfaro M."/>
            <person name="Sun H."/>
            <person name="Tritt A."/>
            <person name="Yoshinaga Y."/>
            <person name="Zwiers L.-H."/>
            <person name="Turgeon B."/>
            <person name="Goodwin S."/>
            <person name="Spatafora J."/>
            <person name="Crous P."/>
            <person name="Grigoriev I."/>
        </authorList>
    </citation>
    <scope>NUCLEOTIDE SEQUENCE</scope>
    <source>
        <strain evidence="2">CBS 207.26</strain>
    </source>
</reference>
<dbReference type="AlphaFoldDB" id="A0A6A6EBT8"/>
<protein>
    <recommendedName>
        <fullName evidence="1">F-box domain-containing protein</fullName>
    </recommendedName>
</protein>
<name>A0A6A6EBT8_9PEZI</name>
<dbReference type="EMBL" id="ML994621">
    <property type="protein sequence ID" value="KAF2189311.1"/>
    <property type="molecule type" value="Genomic_DNA"/>
</dbReference>
<gene>
    <name evidence="2" type="ORF">K469DRAFT_701942</name>
</gene>
<accession>A0A6A6EBT8</accession>